<evidence type="ECO:0000313" key="11">
    <source>
        <dbReference type="EMBL" id="GFR82861.1"/>
    </source>
</evidence>
<keyword evidence="12" id="KW-1185">Reference proteome</keyword>
<evidence type="ECO:0000256" key="10">
    <source>
        <dbReference type="RuleBase" id="RU367135"/>
    </source>
</evidence>
<evidence type="ECO:0000256" key="4">
    <source>
        <dbReference type="ARBA" id="ARBA00022598"/>
    </source>
</evidence>
<dbReference type="FunFam" id="3.30.590.50:FF:000002">
    <property type="entry name" value="Glutamate--cysteine ligase catalytic subunit"/>
    <property type="match status" value="1"/>
</dbReference>
<evidence type="ECO:0000256" key="7">
    <source>
        <dbReference type="ARBA" id="ARBA00022840"/>
    </source>
</evidence>
<evidence type="ECO:0000256" key="3">
    <source>
        <dbReference type="ARBA" id="ARBA00012220"/>
    </source>
</evidence>
<protein>
    <recommendedName>
        <fullName evidence="3 10">Glutamate--cysteine ligase</fullName>
        <ecNumber evidence="3 10">6.3.2.2</ecNumber>
    </recommendedName>
    <alternativeName>
        <fullName evidence="9 10">Gamma-ECS</fullName>
    </alternativeName>
    <alternativeName>
        <fullName evidence="8 10">Gamma-glutamylcysteine synthetase</fullName>
    </alternativeName>
</protein>
<dbReference type="FunFam" id="3.30.590.50:FF:000003">
    <property type="entry name" value="Glutamate--cysteine ligase catalytic subunit"/>
    <property type="match status" value="1"/>
</dbReference>
<dbReference type="GO" id="GO:0005524">
    <property type="term" value="F:ATP binding"/>
    <property type="evidence" value="ECO:0007669"/>
    <property type="project" value="UniProtKB-UniRule"/>
</dbReference>
<name>A0AAV4GCJ0_9GAST</name>
<keyword evidence="7 10" id="KW-0067">ATP-binding</keyword>
<gene>
    <name evidence="11" type="ORF">ElyMa_004109100</name>
</gene>
<keyword evidence="4 10" id="KW-0436">Ligase</keyword>
<dbReference type="AlphaFoldDB" id="A0AAV4GCJ0"/>
<comment type="caution">
    <text evidence="11">The sequence shown here is derived from an EMBL/GenBank/DDBJ whole genome shotgun (WGS) entry which is preliminary data.</text>
</comment>
<sequence length="505" mass="57608">MGLLTEGTALSWEETKAQADHVRRHGIKQFLAQYKKLAERQKDILYWGDEVEYQLVKFDHKQKKTYLSLRGTEVLSQLRKKGKEKPETAASTSWHVEYAEYMVEGTPGAPYGGLIAHFNVVEANMALRRKEIAAELEKDEVPLSETVYPLLGVGEFTMPPAKTSPKEGVSRSLFFPDDAITQSHPRFKTLTRNIRDRRKEKVAINIPIYKDVNTPSPFVEDLSIYGDDGSSAGAALPDHIYMDAMGFGMGNSCLQVTFQACNLDEAKTLYDQLAGMCPIMLALSASSPIYRGYLSDIDTRWPVIAASVDDRTREERGLEPLKENRFRIHKSRYDSIDSYISPLGKCYNDIDLTIDEELCKQLIDGGVDELLARHIAHLFIRDPVSLFSEKIHQDDDNDTDHFENIQSTNWQTMRFKPPPPKSNIGWRVEFRPMEAQFTDFENAAFTVFIVLLTRVILSYKLNLIIPISKVDENMKTAFKRDAVLNDKFYFRKDVTTGTKKSNYLK</sequence>
<evidence type="ECO:0000256" key="2">
    <source>
        <dbReference type="ARBA" id="ARBA00008100"/>
    </source>
</evidence>
<evidence type="ECO:0000256" key="8">
    <source>
        <dbReference type="ARBA" id="ARBA00030585"/>
    </source>
</evidence>
<dbReference type="SUPFAM" id="SSF55931">
    <property type="entry name" value="Glutamine synthetase/guanido kinase"/>
    <property type="match status" value="1"/>
</dbReference>
<evidence type="ECO:0000256" key="9">
    <source>
        <dbReference type="ARBA" id="ARBA00032122"/>
    </source>
</evidence>
<evidence type="ECO:0000313" key="12">
    <source>
        <dbReference type="Proteomes" id="UP000762676"/>
    </source>
</evidence>
<keyword evidence="5 10" id="KW-0317">Glutathione biosynthesis</keyword>
<comment type="similarity">
    <text evidence="2 10">Belongs to the glutamate--cysteine ligase type 3 family.</text>
</comment>
<accession>A0AAV4GCJ0</accession>
<dbReference type="GO" id="GO:0006750">
    <property type="term" value="P:glutathione biosynthetic process"/>
    <property type="evidence" value="ECO:0007669"/>
    <property type="project" value="UniProtKB-UniRule"/>
</dbReference>
<organism evidence="11 12">
    <name type="scientific">Elysia marginata</name>
    <dbReference type="NCBI Taxonomy" id="1093978"/>
    <lineage>
        <taxon>Eukaryota</taxon>
        <taxon>Metazoa</taxon>
        <taxon>Spiralia</taxon>
        <taxon>Lophotrochozoa</taxon>
        <taxon>Mollusca</taxon>
        <taxon>Gastropoda</taxon>
        <taxon>Heterobranchia</taxon>
        <taxon>Euthyneura</taxon>
        <taxon>Panpulmonata</taxon>
        <taxon>Sacoglossa</taxon>
        <taxon>Placobranchoidea</taxon>
        <taxon>Plakobranchidae</taxon>
        <taxon>Elysia</taxon>
    </lineage>
</organism>
<comment type="catalytic activity">
    <reaction evidence="10">
        <text>L-cysteine + L-glutamate + ATP = gamma-L-glutamyl-L-cysteine + ADP + phosphate + H(+)</text>
        <dbReference type="Rhea" id="RHEA:13285"/>
        <dbReference type="ChEBI" id="CHEBI:15378"/>
        <dbReference type="ChEBI" id="CHEBI:29985"/>
        <dbReference type="ChEBI" id="CHEBI:30616"/>
        <dbReference type="ChEBI" id="CHEBI:35235"/>
        <dbReference type="ChEBI" id="CHEBI:43474"/>
        <dbReference type="ChEBI" id="CHEBI:58173"/>
        <dbReference type="ChEBI" id="CHEBI:456216"/>
        <dbReference type="EC" id="6.3.2.2"/>
    </reaction>
</comment>
<dbReference type="GO" id="GO:0004357">
    <property type="term" value="F:glutamate-cysteine ligase activity"/>
    <property type="evidence" value="ECO:0007669"/>
    <property type="project" value="UniProtKB-UniRule"/>
</dbReference>
<evidence type="ECO:0000256" key="6">
    <source>
        <dbReference type="ARBA" id="ARBA00022741"/>
    </source>
</evidence>
<dbReference type="InterPro" id="IPR004308">
    <property type="entry name" value="GCS"/>
</dbReference>
<dbReference type="Proteomes" id="UP000762676">
    <property type="component" value="Unassembled WGS sequence"/>
</dbReference>
<evidence type="ECO:0000256" key="1">
    <source>
        <dbReference type="ARBA" id="ARBA00005006"/>
    </source>
</evidence>
<dbReference type="PANTHER" id="PTHR11164:SF0">
    <property type="entry name" value="GLUTAMATE--CYSTEINE LIGASE CATALYTIC SUBUNIT"/>
    <property type="match status" value="1"/>
</dbReference>
<dbReference type="Gene3D" id="3.30.590.50">
    <property type="match status" value="2"/>
</dbReference>
<dbReference type="GO" id="GO:0017109">
    <property type="term" value="C:glutamate-cysteine ligase complex"/>
    <property type="evidence" value="ECO:0007669"/>
    <property type="project" value="TreeGrafter"/>
</dbReference>
<keyword evidence="6 10" id="KW-0547">Nucleotide-binding</keyword>
<proteinExistence type="inferred from homology"/>
<dbReference type="EMBL" id="BMAT01008349">
    <property type="protein sequence ID" value="GFR82861.1"/>
    <property type="molecule type" value="Genomic_DNA"/>
</dbReference>
<dbReference type="PANTHER" id="PTHR11164">
    <property type="entry name" value="GLUTAMATE CYSTEINE LIGASE"/>
    <property type="match status" value="1"/>
</dbReference>
<comment type="pathway">
    <text evidence="1 10">Sulfur metabolism; glutathione biosynthesis; glutathione from L-cysteine and L-glutamate: step 1/2.</text>
</comment>
<dbReference type="Pfam" id="PF03074">
    <property type="entry name" value="GCS"/>
    <property type="match status" value="1"/>
</dbReference>
<dbReference type="EC" id="6.3.2.2" evidence="3 10"/>
<dbReference type="InterPro" id="IPR014746">
    <property type="entry name" value="Gln_synth/guanido_kin_cat_dom"/>
</dbReference>
<reference evidence="11 12" key="1">
    <citation type="journal article" date="2021" name="Elife">
        <title>Chloroplast acquisition without the gene transfer in kleptoplastic sea slugs, Plakobranchus ocellatus.</title>
        <authorList>
            <person name="Maeda T."/>
            <person name="Takahashi S."/>
            <person name="Yoshida T."/>
            <person name="Shimamura S."/>
            <person name="Takaki Y."/>
            <person name="Nagai Y."/>
            <person name="Toyoda A."/>
            <person name="Suzuki Y."/>
            <person name="Arimoto A."/>
            <person name="Ishii H."/>
            <person name="Satoh N."/>
            <person name="Nishiyama T."/>
            <person name="Hasebe M."/>
            <person name="Maruyama T."/>
            <person name="Minagawa J."/>
            <person name="Obokata J."/>
            <person name="Shigenobu S."/>
        </authorList>
    </citation>
    <scope>NUCLEOTIDE SEQUENCE [LARGE SCALE GENOMIC DNA]</scope>
</reference>
<evidence type="ECO:0000256" key="5">
    <source>
        <dbReference type="ARBA" id="ARBA00022684"/>
    </source>
</evidence>